<dbReference type="InterPro" id="IPR043502">
    <property type="entry name" value="DNA/RNA_pol_sf"/>
</dbReference>
<dbReference type="EMBL" id="WTPW01000001">
    <property type="protein sequence ID" value="KAF0562509.1"/>
    <property type="molecule type" value="Genomic_DNA"/>
</dbReference>
<evidence type="ECO:0000313" key="2">
    <source>
        <dbReference type="Proteomes" id="UP000439903"/>
    </source>
</evidence>
<dbReference type="PANTHER" id="PTHR31511:SF12">
    <property type="entry name" value="RHO TERMINATION FACTOR N-TERMINAL DOMAIN-CONTAINING PROTEIN"/>
    <property type="match status" value="1"/>
</dbReference>
<keyword evidence="2" id="KW-1185">Reference proteome</keyword>
<comment type="caution">
    <text evidence="1">The sequence shown here is derived from an EMBL/GenBank/DDBJ whole genome shotgun (WGS) entry which is preliminary data.</text>
</comment>
<accession>A0A8H4B6E2</accession>
<reference evidence="1 2" key="1">
    <citation type="journal article" date="2019" name="Environ. Microbiol.">
        <title>At the nexus of three kingdoms: the genome of the mycorrhizal fungus Gigaspora margarita provides insights into plant, endobacterial and fungal interactions.</title>
        <authorList>
            <person name="Venice F."/>
            <person name="Ghignone S."/>
            <person name="Salvioli di Fossalunga A."/>
            <person name="Amselem J."/>
            <person name="Novero M."/>
            <person name="Xianan X."/>
            <person name="Sedzielewska Toro K."/>
            <person name="Morin E."/>
            <person name="Lipzen A."/>
            <person name="Grigoriev I.V."/>
            <person name="Henrissat B."/>
            <person name="Martin F.M."/>
            <person name="Bonfante P."/>
        </authorList>
    </citation>
    <scope>NUCLEOTIDE SEQUENCE [LARGE SCALE GENOMIC DNA]</scope>
    <source>
        <strain evidence="1 2">BEG34</strain>
    </source>
</reference>
<dbReference type="OrthoDB" id="2419244at2759"/>
<gene>
    <name evidence="1" type="ORF">F8M41_000017</name>
</gene>
<protein>
    <submittedName>
        <fullName evidence="1">Protein nynrin</fullName>
    </submittedName>
</protein>
<name>A0A8H4B6E2_GIGMA</name>
<proteinExistence type="predicted"/>
<organism evidence="1 2">
    <name type="scientific">Gigaspora margarita</name>
    <dbReference type="NCBI Taxonomy" id="4874"/>
    <lineage>
        <taxon>Eukaryota</taxon>
        <taxon>Fungi</taxon>
        <taxon>Fungi incertae sedis</taxon>
        <taxon>Mucoromycota</taxon>
        <taxon>Glomeromycotina</taxon>
        <taxon>Glomeromycetes</taxon>
        <taxon>Diversisporales</taxon>
        <taxon>Gigasporaceae</taxon>
        <taxon>Gigaspora</taxon>
    </lineage>
</organism>
<dbReference type="Proteomes" id="UP000439903">
    <property type="component" value="Unassembled WGS sequence"/>
</dbReference>
<dbReference type="SUPFAM" id="SSF56672">
    <property type="entry name" value="DNA/RNA polymerases"/>
    <property type="match status" value="1"/>
</dbReference>
<sequence>MSMHDFIEDAKRGGIAIAGHRYFKANNPKMGKAFNPSKPTTWISYIDANNLYSWAMSQYLPIGNYKWEINAHFTLKTHDYLSDLPPAVENMAVNKNMLCPYTTELVDKLNGGRFSATKKLAPHLGPRKEYIIHYQELQYYIKLGIIIDEVIEILSFDQTNCLAPYIAFNTKKCQGAKNAFEKDFFKLMNSSVYSKTMENVRAHMGKASMTLNKPIIVRASVLGLSKLLMYRFWYGYVKERYGLFKDETPISVIAESIHIRGKSYHYVLANKSTTSKHKGVSKKGISEIATNSYIFDLEGTLLDDPVDRSLLSEEEVKNLAIQTEADPITLVYQDCLFDNKVFYAKNVGIRSKDHILSLVELEKKGLCPIDTKRWILSDKITSLPYYYWRIQAYKNFISNRISPELAEE</sequence>
<dbReference type="PANTHER" id="PTHR31511">
    <property type="entry name" value="PROTEIN CBG23764"/>
    <property type="match status" value="1"/>
</dbReference>
<dbReference type="AlphaFoldDB" id="A0A8H4B6E2"/>
<evidence type="ECO:0000313" key="1">
    <source>
        <dbReference type="EMBL" id="KAF0562509.1"/>
    </source>
</evidence>